<feature type="transmembrane region" description="Helical" evidence="5">
    <location>
        <begin position="251"/>
        <end position="271"/>
    </location>
</feature>
<dbReference type="InterPro" id="IPR011701">
    <property type="entry name" value="MFS"/>
</dbReference>
<dbReference type="PROSITE" id="PS50850">
    <property type="entry name" value="MFS"/>
    <property type="match status" value="1"/>
</dbReference>
<dbReference type="Gene3D" id="1.20.1250.20">
    <property type="entry name" value="MFS general substrate transporter like domains"/>
    <property type="match status" value="1"/>
</dbReference>
<comment type="subcellular location">
    <subcellularLocation>
        <location evidence="1">Membrane</location>
        <topology evidence="1">Multi-pass membrane protein</topology>
    </subcellularLocation>
</comment>
<keyword evidence="4 5" id="KW-0472">Membrane</keyword>
<dbReference type="InterPro" id="IPR020846">
    <property type="entry name" value="MFS_dom"/>
</dbReference>
<feature type="transmembrane region" description="Helical" evidence="5">
    <location>
        <begin position="117"/>
        <end position="134"/>
    </location>
</feature>
<feature type="transmembrane region" description="Helical" evidence="5">
    <location>
        <begin position="88"/>
        <end position="105"/>
    </location>
</feature>
<feature type="transmembrane region" description="Helical" evidence="5">
    <location>
        <begin position="342"/>
        <end position="365"/>
    </location>
</feature>
<dbReference type="SUPFAM" id="SSF103473">
    <property type="entry name" value="MFS general substrate transporter"/>
    <property type="match status" value="1"/>
</dbReference>
<reference evidence="7 8" key="1">
    <citation type="journal article" date="2015" name="Stand. Genomic Sci.">
        <title>Genomic Encyclopedia of Bacterial and Archaeal Type Strains, Phase III: the genomes of soil and plant-associated and newly described type strains.</title>
        <authorList>
            <person name="Whitman W.B."/>
            <person name="Woyke T."/>
            <person name="Klenk H.P."/>
            <person name="Zhou Y."/>
            <person name="Lilburn T.G."/>
            <person name="Beck B.J."/>
            <person name="De Vos P."/>
            <person name="Vandamme P."/>
            <person name="Eisen J.A."/>
            <person name="Garrity G."/>
            <person name="Hugenholtz P."/>
            <person name="Kyrpides N.C."/>
        </authorList>
    </citation>
    <scope>NUCLEOTIDE SEQUENCE [LARGE SCALE GENOMIC DNA]</scope>
    <source>
        <strain evidence="7 8">CGMCC 1.6858</strain>
    </source>
</reference>
<evidence type="ECO:0000313" key="8">
    <source>
        <dbReference type="Proteomes" id="UP000316905"/>
    </source>
</evidence>
<evidence type="ECO:0000256" key="1">
    <source>
        <dbReference type="ARBA" id="ARBA00004141"/>
    </source>
</evidence>
<protein>
    <submittedName>
        <fullName evidence="7">AAHS family benzoate transporter-like MFS transporter</fullName>
    </submittedName>
</protein>
<dbReference type="GO" id="GO:0046943">
    <property type="term" value="F:carboxylic acid transmembrane transporter activity"/>
    <property type="evidence" value="ECO:0007669"/>
    <property type="project" value="TreeGrafter"/>
</dbReference>
<dbReference type="CDD" id="cd17365">
    <property type="entry name" value="MFS_PcaK_like"/>
    <property type="match status" value="1"/>
</dbReference>
<keyword evidence="8" id="KW-1185">Reference proteome</keyword>
<feature type="transmembrane region" description="Helical" evidence="5">
    <location>
        <begin position="146"/>
        <end position="170"/>
    </location>
</feature>
<feature type="transmembrane region" description="Helical" evidence="5">
    <location>
        <begin position="291"/>
        <end position="311"/>
    </location>
</feature>
<feature type="transmembrane region" description="Helical" evidence="5">
    <location>
        <begin position="22"/>
        <end position="44"/>
    </location>
</feature>
<evidence type="ECO:0000256" key="5">
    <source>
        <dbReference type="SAM" id="Phobius"/>
    </source>
</evidence>
<dbReference type="Pfam" id="PF07690">
    <property type="entry name" value="MFS_1"/>
    <property type="match status" value="1"/>
</dbReference>
<dbReference type="InterPro" id="IPR036259">
    <property type="entry name" value="MFS_trans_sf"/>
</dbReference>
<gene>
    <name evidence="7" type="ORF">IQ22_04405</name>
</gene>
<evidence type="ECO:0000256" key="4">
    <source>
        <dbReference type="ARBA" id="ARBA00023136"/>
    </source>
</evidence>
<dbReference type="AlphaFoldDB" id="A0A562PRT6"/>
<dbReference type="OrthoDB" id="7066727at2"/>
<evidence type="ECO:0000256" key="2">
    <source>
        <dbReference type="ARBA" id="ARBA00022692"/>
    </source>
</evidence>
<feature type="transmembrane region" description="Helical" evidence="5">
    <location>
        <begin position="176"/>
        <end position="195"/>
    </location>
</feature>
<dbReference type="PROSITE" id="PS00217">
    <property type="entry name" value="SUGAR_TRANSPORT_2"/>
    <property type="match status" value="1"/>
</dbReference>
<comment type="caution">
    <text evidence="7">The sequence shown here is derived from an EMBL/GenBank/DDBJ whole genome shotgun (WGS) entry which is preliminary data.</text>
</comment>
<accession>A0A562PRT6</accession>
<evidence type="ECO:0000259" key="6">
    <source>
        <dbReference type="PROSITE" id="PS50850"/>
    </source>
</evidence>
<dbReference type="RefSeq" id="WP_145145832.1">
    <property type="nucleotide sequence ID" value="NZ_VLKY01000026.1"/>
</dbReference>
<evidence type="ECO:0000313" key="7">
    <source>
        <dbReference type="EMBL" id="TWI47073.1"/>
    </source>
</evidence>
<keyword evidence="2 5" id="KW-0812">Transmembrane</keyword>
<evidence type="ECO:0000256" key="3">
    <source>
        <dbReference type="ARBA" id="ARBA00022989"/>
    </source>
</evidence>
<dbReference type="InterPro" id="IPR005829">
    <property type="entry name" value="Sugar_transporter_CS"/>
</dbReference>
<keyword evidence="3 5" id="KW-1133">Transmembrane helix</keyword>
<name>A0A562PRT6_9PSED</name>
<dbReference type="EMBL" id="VLKY01000026">
    <property type="protein sequence ID" value="TWI47073.1"/>
    <property type="molecule type" value="Genomic_DNA"/>
</dbReference>
<dbReference type="PANTHER" id="PTHR23508:SF10">
    <property type="entry name" value="CARBOXYLIC ACID TRANSPORTER PROTEIN HOMOLOG"/>
    <property type="match status" value="1"/>
</dbReference>
<feature type="transmembrane region" description="Helical" evidence="5">
    <location>
        <begin position="377"/>
        <end position="400"/>
    </location>
</feature>
<sequence>MSTIAVQPLLDNARFGRFHWRVLFWCALIIIFDGYDLVIYGVVLPVLMKEWGLTPLQAGSLGSYALFGMMFGALIFGPLSDRIGRKRSIMTCVILFSGFTVLNGFARNPLEFGICRFIAGLGIGGVMPNVVALMTEYSPKRLRSTLVAIMFSGYSVGGMLSAGLGIVLLPRFGWQIVFYIAIIPLLLLPLILRFLPESVGFLLRQGRTDTAAHILHRIEPRYVPALDDQFQMPIGKSQGTPVFELFRDGRAVSTVMLWIAFFCCLLMVYALNSWLPKLMNSAGYGLSSSLAFLLVLNVGAIFGAVGGGWLGDRMNLQRVLVTFFVIAAISISLLGFKSPTGVLYGLIAIAGATTIGTQILAYACVAQFYPLTIRSTGLGWASGIGRIGAIVGPLLGGALVGMELPLHYNFIVFAVPGAIAALAMCFVFLQREPRAMPPIAKPSLADSRT</sequence>
<feature type="transmembrane region" description="Helical" evidence="5">
    <location>
        <begin position="56"/>
        <end position="76"/>
    </location>
</feature>
<organism evidence="7 8">
    <name type="scientific">Pseudomonas duriflava</name>
    <dbReference type="NCBI Taxonomy" id="459528"/>
    <lineage>
        <taxon>Bacteria</taxon>
        <taxon>Pseudomonadati</taxon>
        <taxon>Pseudomonadota</taxon>
        <taxon>Gammaproteobacteria</taxon>
        <taxon>Pseudomonadales</taxon>
        <taxon>Pseudomonadaceae</taxon>
        <taxon>Pseudomonas</taxon>
    </lineage>
</organism>
<feature type="domain" description="Major facilitator superfamily (MFS) profile" evidence="6">
    <location>
        <begin position="22"/>
        <end position="435"/>
    </location>
</feature>
<dbReference type="GO" id="GO:0005886">
    <property type="term" value="C:plasma membrane"/>
    <property type="evidence" value="ECO:0007669"/>
    <property type="project" value="TreeGrafter"/>
</dbReference>
<dbReference type="PANTHER" id="PTHR23508">
    <property type="entry name" value="CARBOXYLIC ACID TRANSPORTER PROTEIN HOMOLOG"/>
    <property type="match status" value="1"/>
</dbReference>
<dbReference type="Proteomes" id="UP000316905">
    <property type="component" value="Unassembled WGS sequence"/>
</dbReference>
<proteinExistence type="predicted"/>
<feature type="transmembrane region" description="Helical" evidence="5">
    <location>
        <begin position="406"/>
        <end position="429"/>
    </location>
</feature>
<feature type="transmembrane region" description="Helical" evidence="5">
    <location>
        <begin position="318"/>
        <end position="336"/>
    </location>
</feature>